<dbReference type="RefSeq" id="WP_012856603.1">
    <property type="nucleotide sequence ID" value="NC_013512.1"/>
</dbReference>
<dbReference type="InterPro" id="IPR011577">
    <property type="entry name" value="Cyt_b561_bac/Ni-Hgenase"/>
</dbReference>
<evidence type="ECO:0000313" key="16">
    <source>
        <dbReference type="EMBL" id="ACZ11839.1"/>
    </source>
</evidence>
<keyword evidence="17" id="KW-1185">Reference proteome</keyword>
<evidence type="ECO:0000256" key="7">
    <source>
        <dbReference type="ARBA" id="ARBA00022692"/>
    </source>
</evidence>
<dbReference type="Proteomes" id="UP000002222">
    <property type="component" value="Chromosome"/>
</dbReference>
<feature type="transmembrane region" description="Helical" evidence="13">
    <location>
        <begin position="56"/>
        <end position="79"/>
    </location>
</feature>
<keyword evidence="5" id="KW-1003">Cell membrane</keyword>
<dbReference type="Pfam" id="PF01292">
    <property type="entry name" value="Ni_hydr_CYTB"/>
    <property type="match status" value="1"/>
</dbReference>
<dbReference type="GO" id="GO:0015944">
    <property type="term" value="P:formate oxidation"/>
    <property type="evidence" value="ECO:0007669"/>
    <property type="project" value="TreeGrafter"/>
</dbReference>
<evidence type="ECO:0000256" key="10">
    <source>
        <dbReference type="ARBA" id="ARBA00022989"/>
    </source>
</evidence>
<keyword evidence="8" id="KW-0479">Metal-binding</keyword>
<dbReference type="InterPro" id="IPR016174">
    <property type="entry name" value="Di-haem_cyt_TM"/>
</dbReference>
<dbReference type="EMBL" id="CP001816">
    <property type="protein sequence ID" value="ACZ11839.1"/>
    <property type="molecule type" value="Genomic_DNA"/>
</dbReference>
<dbReference type="STRING" id="525898.Sdel_0808"/>
<accession>D1B169</accession>
<keyword evidence="4" id="KW-0813">Transport</keyword>
<dbReference type="GO" id="GO:0022904">
    <property type="term" value="P:respiratory electron transport chain"/>
    <property type="evidence" value="ECO:0007669"/>
    <property type="project" value="InterPro"/>
</dbReference>
<dbReference type="Gene3D" id="1.20.950.20">
    <property type="entry name" value="Transmembrane di-heme cytochromes, Chain C"/>
    <property type="match status" value="1"/>
</dbReference>
<feature type="transmembrane region" description="Helical" evidence="13">
    <location>
        <begin position="236"/>
        <end position="256"/>
    </location>
</feature>
<dbReference type="NCBIfam" id="TIGR01583">
    <property type="entry name" value="formate-DH-gamm"/>
    <property type="match status" value="1"/>
</dbReference>
<comment type="cofactor">
    <cofactor evidence="1">
        <name>heme</name>
        <dbReference type="ChEBI" id="CHEBI:30413"/>
    </cofactor>
</comment>
<evidence type="ECO:0000259" key="15">
    <source>
        <dbReference type="Pfam" id="PF01292"/>
    </source>
</evidence>
<dbReference type="GO" id="GO:0009326">
    <property type="term" value="C:formate dehydrogenase complex"/>
    <property type="evidence" value="ECO:0007669"/>
    <property type="project" value="InterPro"/>
</dbReference>
<feature type="signal peptide" evidence="14">
    <location>
        <begin position="1"/>
        <end position="20"/>
    </location>
</feature>
<dbReference type="HOGENOM" id="CLU_047957_1_0_7"/>
<feature type="transmembrane region" description="Helical" evidence="13">
    <location>
        <begin position="137"/>
        <end position="157"/>
    </location>
</feature>
<evidence type="ECO:0000256" key="4">
    <source>
        <dbReference type="ARBA" id="ARBA00022448"/>
    </source>
</evidence>
<evidence type="ECO:0000256" key="3">
    <source>
        <dbReference type="ARBA" id="ARBA00010747"/>
    </source>
</evidence>
<dbReference type="GO" id="GO:0036397">
    <property type="term" value="F:formate dehydrogenase (quinone) activity"/>
    <property type="evidence" value="ECO:0007669"/>
    <property type="project" value="TreeGrafter"/>
</dbReference>
<gene>
    <name evidence="16" type="ordered locus">Sdel_0808</name>
</gene>
<reference evidence="17" key="1">
    <citation type="submission" date="2009-11" db="EMBL/GenBank/DDBJ databases">
        <title>The complete genome of Sulfurospirillum deleyianum DSM 6946.</title>
        <authorList>
            <consortium name="US DOE Joint Genome Institute (JGI-PGF)"/>
            <person name="Lucas S."/>
            <person name="Copeland A."/>
            <person name="Lapidus A."/>
            <person name="Glavina del Rio T."/>
            <person name="Dalin E."/>
            <person name="Tice H."/>
            <person name="Bruce D."/>
            <person name="Goodwin L."/>
            <person name="Pitluck S."/>
            <person name="Kyrpides N."/>
            <person name="Mavromatis K."/>
            <person name="Ivanova N."/>
            <person name="Ovchinnikova G."/>
            <person name="Munk A.C."/>
            <person name="Lu M."/>
            <person name="Brettin T."/>
            <person name="Detter J.C."/>
            <person name="Han C."/>
            <person name="Tapia R."/>
            <person name="Larimer F."/>
            <person name="Land M."/>
            <person name="Hauser L."/>
            <person name="Markowitz V."/>
            <person name="Cheng J.F."/>
            <person name="Hugenholtz P."/>
            <person name="Woyke T."/>
            <person name="Wu D."/>
            <person name="Aumann P."/>
            <person name="Schneider S."/>
            <person name="Lang E."/>
            <person name="Spring S."/>
            <person name="Klenk H.P."/>
            <person name="Eisen J.A."/>
        </authorList>
    </citation>
    <scope>NUCLEOTIDE SEQUENCE [LARGE SCALE GENOMIC DNA]</scope>
    <source>
        <strain evidence="17">ATCC 51133 / DSM 6946 / 5175</strain>
    </source>
</reference>
<keyword evidence="11" id="KW-0408">Iron</keyword>
<protein>
    <submittedName>
        <fullName evidence="16">Formate dehydrogenase, gamma subunit</fullName>
    </submittedName>
</protein>
<keyword evidence="12 13" id="KW-0472">Membrane</keyword>
<dbReference type="GO" id="GO:0009061">
    <property type="term" value="P:anaerobic respiration"/>
    <property type="evidence" value="ECO:0007669"/>
    <property type="project" value="TreeGrafter"/>
</dbReference>
<reference evidence="16 17" key="2">
    <citation type="journal article" date="2010" name="Stand. Genomic Sci.">
        <title>Complete genome sequence of Sulfurospirillum deleyianum type strain (5175).</title>
        <authorList>
            <person name="Sikorski J."/>
            <person name="Lapidus A."/>
            <person name="Copeland A."/>
            <person name="Glavina Del Rio T."/>
            <person name="Nolan M."/>
            <person name="Lucas S."/>
            <person name="Chen F."/>
            <person name="Tice H."/>
            <person name="Cheng J.F."/>
            <person name="Saunders E."/>
            <person name="Bruce D."/>
            <person name="Goodwin L."/>
            <person name="Pitluck S."/>
            <person name="Ovchinnikova G."/>
            <person name="Pati A."/>
            <person name="Ivanova N."/>
            <person name="Mavromatis K."/>
            <person name="Chen A."/>
            <person name="Palaniappan K."/>
            <person name="Chain P."/>
            <person name="Land M."/>
            <person name="Hauser L."/>
            <person name="Chang Y.J."/>
            <person name="Jeffries C.D."/>
            <person name="Brettin T."/>
            <person name="Detter J.C."/>
            <person name="Han C."/>
            <person name="Rohde M."/>
            <person name="Lang E."/>
            <person name="Spring S."/>
            <person name="Goker M."/>
            <person name="Bristow J."/>
            <person name="Eisen J.A."/>
            <person name="Markowitz V."/>
            <person name="Hugenholtz P."/>
            <person name="Kyrpides N.C."/>
            <person name="Klenk H.P."/>
        </authorList>
    </citation>
    <scope>NUCLEOTIDE SEQUENCE [LARGE SCALE GENOMIC DNA]</scope>
    <source>
        <strain evidence="17">ATCC 51133 / DSM 6946 / 5175</strain>
    </source>
</reference>
<dbReference type="GO" id="GO:0005886">
    <property type="term" value="C:plasma membrane"/>
    <property type="evidence" value="ECO:0007669"/>
    <property type="project" value="UniProtKB-SubCell"/>
</dbReference>
<dbReference type="PANTHER" id="PTHR30074:SF6">
    <property type="entry name" value="FORMATE DEHYDROGENASE GAMMA SUBUNIT"/>
    <property type="match status" value="1"/>
</dbReference>
<dbReference type="PANTHER" id="PTHR30074">
    <property type="entry name" value="FORMATE DEHYDROGENASE, NITRATE-INDUCIBLE, CYTOCHROME B556 FDN SUBUNIT"/>
    <property type="match status" value="1"/>
</dbReference>
<feature type="domain" description="Cytochrome b561 bacterial/Ni-hydrogenase" evidence="15">
    <location>
        <begin position="94"/>
        <end position="275"/>
    </location>
</feature>
<keyword evidence="6" id="KW-0349">Heme</keyword>
<dbReference type="OrthoDB" id="9790598at2"/>
<organism evidence="16 17">
    <name type="scientific">Sulfurospirillum deleyianum (strain ATCC 51133 / DSM 6946 / 5175)</name>
    <dbReference type="NCBI Taxonomy" id="525898"/>
    <lineage>
        <taxon>Bacteria</taxon>
        <taxon>Pseudomonadati</taxon>
        <taxon>Campylobacterota</taxon>
        <taxon>Epsilonproteobacteria</taxon>
        <taxon>Campylobacterales</taxon>
        <taxon>Sulfurospirillaceae</taxon>
        <taxon>Sulfurospirillum</taxon>
    </lineage>
</organism>
<evidence type="ECO:0000256" key="13">
    <source>
        <dbReference type="SAM" id="Phobius"/>
    </source>
</evidence>
<keyword evidence="14" id="KW-0732">Signal</keyword>
<keyword evidence="9" id="KW-0249">Electron transport</keyword>
<feature type="transmembrane region" description="Helical" evidence="13">
    <location>
        <begin position="100"/>
        <end position="125"/>
    </location>
</feature>
<evidence type="ECO:0000256" key="9">
    <source>
        <dbReference type="ARBA" id="ARBA00022982"/>
    </source>
</evidence>
<dbReference type="eggNOG" id="COG2864">
    <property type="taxonomic scope" value="Bacteria"/>
</dbReference>
<evidence type="ECO:0000256" key="12">
    <source>
        <dbReference type="ARBA" id="ARBA00023136"/>
    </source>
</evidence>
<sequence precursor="true">MKKYLYMFIATLALASVALATESQIWGEMRIQNILGYGQEESLKLGVLFTFLQSKYFAWIFLAVLIGVPTVFFVHYKLVGPKVFPHSHKKHYAFNLFHRTVHQVAAVSFLVLVPTGFIIVFGDFFGGGTLVRMAKNLHGIFTIPFAIVVIPMALMWLKEALFNFEDVKWFMILGGYLSKEKQIINAGQFNAGQKMWYWVAILGGITMILSGAMMFFLDFKMEMLHNLTGLSQIDLLRVAAIVHNVMGFAVVALFITHVYMSMFAIKGAVNSIITGYVEEEEVKFLHNAWYKKLKEKGKF</sequence>
<keyword evidence="10 13" id="KW-1133">Transmembrane helix</keyword>
<feature type="transmembrane region" description="Helical" evidence="13">
    <location>
        <begin position="195"/>
        <end position="216"/>
    </location>
</feature>
<dbReference type="AlphaFoldDB" id="D1B169"/>
<dbReference type="InterPro" id="IPR006471">
    <property type="entry name" value="Formate_DH_gsu"/>
</dbReference>
<name>D1B169_SULD5</name>
<dbReference type="GO" id="GO:0046872">
    <property type="term" value="F:metal ion binding"/>
    <property type="evidence" value="ECO:0007669"/>
    <property type="project" value="UniProtKB-KW"/>
</dbReference>
<evidence type="ECO:0000256" key="11">
    <source>
        <dbReference type="ARBA" id="ARBA00023004"/>
    </source>
</evidence>
<evidence type="ECO:0000256" key="2">
    <source>
        <dbReference type="ARBA" id="ARBA00004651"/>
    </source>
</evidence>
<feature type="chain" id="PRO_5003020318" evidence="14">
    <location>
        <begin position="21"/>
        <end position="299"/>
    </location>
</feature>
<keyword evidence="7 13" id="KW-0812">Transmembrane</keyword>
<comment type="subcellular location">
    <subcellularLocation>
        <location evidence="2">Cell membrane</location>
        <topology evidence="2">Multi-pass membrane protein</topology>
    </subcellularLocation>
</comment>
<evidence type="ECO:0000256" key="6">
    <source>
        <dbReference type="ARBA" id="ARBA00022617"/>
    </source>
</evidence>
<proteinExistence type="inferred from homology"/>
<evidence type="ECO:0000313" key="17">
    <source>
        <dbReference type="Proteomes" id="UP000002222"/>
    </source>
</evidence>
<comment type="similarity">
    <text evidence="3">Belongs to the formate dehydrogenase gamma subunit family.</text>
</comment>
<dbReference type="SUPFAM" id="SSF81342">
    <property type="entry name" value="Transmembrane di-heme cytochromes"/>
    <property type="match status" value="1"/>
</dbReference>
<evidence type="ECO:0000256" key="5">
    <source>
        <dbReference type="ARBA" id="ARBA00022475"/>
    </source>
</evidence>
<evidence type="ECO:0000256" key="14">
    <source>
        <dbReference type="SAM" id="SignalP"/>
    </source>
</evidence>
<dbReference type="GO" id="GO:0008863">
    <property type="term" value="F:formate dehydrogenase (NAD+) activity"/>
    <property type="evidence" value="ECO:0007669"/>
    <property type="project" value="InterPro"/>
</dbReference>
<dbReference type="KEGG" id="sdl:Sdel_0808"/>
<evidence type="ECO:0000256" key="8">
    <source>
        <dbReference type="ARBA" id="ARBA00022723"/>
    </source>
</evidence>
<evidence type="ECO:0000256" key="1">
    <source>
        <dbReference type="ARBA" id="ARBA00001971"/>
    </source>
</evidence>
<dbReference type="InterPro" id="IPR051817">
    <property type="entry name" value="FDH_cytochrome_b556_subunit"/>
</dbReference>
<dbReference type="GO" id="GO:0009055">
    <property type="term" value="F:electron transfer activity"/>
    <property type="evidence" value="ECO:0007669"/>
    <property type="project" value="InterPro"/>
</dbReference>